<evidence type="ECO:0000256" key="3">
    <source>
        <dbReference type="ARBA" id="ARBA00009045"/>
    </source>
</evidence>
<dbReference type="PANTHER" id="PTHR43731:SF14">
    <property type="entry name" value="PRESENILIN-ASSOCIATED RHOMBOID-LIKE PROTEIN, MITOCHONDRIAL"/>
    <property type="match status" value="1"/>
</dbReference>
<dbReference type="GO" id="GO:0016020">
    <property type="term" value="C:membrane"/>
    <property type="evidence" value="ECO:0007669"/>
    <property type="project" value="UniProtKB-SubCell"/>
</dbReference>
<evidence type="ECO:0000256" key="1">
    <source>
        <dbReference type="ARBA" id="ARBA00000156"/>
    </source>
</evidence>
<evidence type="ECO:0000256" key="2">
    <source>
        <dbReference type="ARBA" id="ARBA00004141"/>
    </source>
</evidence>
<keyword evidence="8 9" id="KW-0472">Membrane</keyword>
<feature type="domain" description="Peptidase S54 rhomboid" evidence="10">
    <location>
        <begin position="197"/>
        <end position="328"/>
    </location>
</feature>
<evidence type="ECO:0000259" key="10">
    <source>
        <dbReference type="Pfam" id="PF01694"/>
    </source>
</evidence>
<keyword evidence="12" id="KW-1185">Reference proteome</keyword>
<dbReference type="Pfam" id="PF01694">
    <property type="entry name" value="Rhomboid"/>
    <property type="match status" value="1"/>
</dbReference>
<evidence type="ECO:0000256" key="9">
    <source>
        <dbReference type="SAM" id="Phobius"/>
    </source>
</evidence>
<organism evidence="11 12">
    <name type="scientific">Ditylenchus destructor</name>
    <dbReference type="NCBI Taxonomy" id="166010"/>
    <lineage>
        <taxon>Eukaryota</taxon>
        <taxon>Metazoa</taxon>
        <taxon>Ecdysozoa</taxon>
        <taxon>Nematoda</taxon>
        <taxon>Chromadorea</taxon>
        <taxon>Rhabditida</taxon>
        <taxon>Tylenchina</taxon>
        <taxon>Tylenchomorpha</taxon>
        <taxon>Sphaerularioidea</taxon>
        <taxon>Anguinidae</taxon>
        <taxon>Anguininae</taxon>
        <taxon>Ditylenchus</taxon>
    </lineage>
</organism>
<keyword evidence="5 9" id="KW-0812">Transmembrane</keyword>
<proteinExistence type="inferred from homology"/>
<dbReference type="AlphaFoldDB" id="A0AAD4R5G3"/>
<evidence type="ECO:0000256" key="8">
    <source>
        <dbReference type="ARBA" id="ARBA00023136"/>
    </source>
</evidence>
<dbReference type="Proteomes" id="UP001201812">
    <property type="component" value="Unassembled WGS sequence"/>
</dbReference>
<evidence type="ECO:0000313" key="11">
    <source>
        <dbReference type="EMBL" id="KAI1710848.1"/>
    </source>
</evidence>
<comment type="similarity">
    <text evidence="3">Belongs to the peptidase S54 family.</text>
</comment>
<evidence type="ECO:0000313" key="12">
    <source>
        <dbReference type="Proteomes" id="UP001201812"/>
    </source>
</evidence>
<protein>
    <recommendedName>
        <fullName evidence="4">rhomboid protease</fullName>
        <ecNumber evidence="4">3.4.21.105</ecNumber>
    </recommendedName>
</protein>
<evidence type="ECO:0000256" key="4">
    <source>
        <dbReference type="ARBA" id="ARBA00013039"/>
    </source>
</evidence>
<dbReference type="Gene3D" id="1.20.1540.10">
    <property type="entry name" value="Rhomboid-like"/>
    <property type="match status" value="1"/>
</dbReference>
<evidence type="ECO:0000256" key="6">
    <source>
        <dbReference type="ARBA" id="ARBA00022801"/>
    </source>
</evidence>
<dbReference type="InterPro" id="IPR022764">
    <property type="entry name" value="Peptidase_S54_rhomboid_dom"/>
</dbReference>
<dbReference type="GO" id="GO:0006465">
    <property type="term" value="P:signal peptide processing"/>
    <property type="evidence" value="ECO:0007669"/>
    <property type="project" value="TreeGrafter"/>
</dbReference>
<comment type="caution">
    <text evidence="11">The sequence shown here is derived from an EMBL/GenBank/DDBJ whole genome shotgun (WGS) entry which is preliminary data.</text>
</comment>
<dbReference type="InterPro" id="IPR035952">
    <property type="entry name" value="Rhomboid-like_sf"/>
</dbReference>
<keyword evidence="6" id="KW-0378">Hydrolase</keyword>
<reference evidence="11" key="1">
    <citation type="submission" date="2022-01" db="EMBL/GenBank/DDBJ databases">
        <title>Genome Sequence Resource for Two Populations of Ditylenchus destructor, the Migratory Endoparasitic Phytonematode.</title>
        <authorList>
            <person name="Zhang H."/>
            <person name="Lin R."/>
            <person name="Xie B."/>
        </authorList>
    </citation>
    <scope>NUCLEOTIDE SEQUENCE</scope>
    <source>
        <strain evidence="11">BazhouSP</strain>
    </source>
</reference>
<feature type="transmembrane region" description="Helical" evidence="9">
    <location>
        <begin position="196"/>
        <end position="218"/>
    </location>
</feature>
<comment type="subcellular location">
    <subcellularLocation>
        <location evidence="2">Membrane</location>
        <topology evidence="2">Multi-pass membrane protein</topology>
    </subcellularLocation>
</comment>
<feature type="transmembrane region" description="Helical" evidence="9">
    <location>
        <begin position="155"/>
        <end position="175"/>
    </location>
</feature>
<evidence type="ECO:0000256" key="7">
    <source>
        <dbReference type="ARBA" id="ARBA00022989"/>
    </source>
</evidence>
<dbReference type="EMBL" id="JAKKPZ010000024">
    <property type="protein sequence ID" value="KAI1710848.1"/>
    <property type="molecule type" value="Genomic_DNA"/>
</dbReference>
<dbReference type="SUPFAM" id="SSF144091">
    <property type="entry name" value="Rhomboid-like"/>
    <property type="match status" value="1"/>
</dbReference>
<dbReference type="EC" id="3.4.21.105" evidence="4"/>
<sequence>MSTQESHPQFAAYKVYLRRILATGKIPLRPASDLWKAAGFTATVCYLKYNTAQYFNKRLKWVRGDSSPGRFITWDDSSPIEKTPYFGISRRRTKSKVAYKGSLVMFTVGAYVDYRMEKRRPISSGINLSSPPSGISLYEVFGEKSRVLPPEFARYRRGILIICGTVFLILNIALMTHLQKQQIMPYFTSSFASQRLYWPMLLAIFTHIRTWHLVQNMFSLYVYVYKGSIFLEIGQLNALYISGGLMALLAQLVYSYVSGSPKPACGASGALSAISGFFGTKTSGSLYLLSIQLLDMLCTPKLFQLLKFQVKIGHAAHLGGAAFGWFYAKWGEKYYRNTFRPFMYRIFMKIENKSTLLLWI</sequence>
<dbReference type="InterPro" id="IPR050925">
    <property type="entry name" value="Rhomboid_protease_S54"/>
</dbReference>
<dbReference type="GO" id="GO:0004252">
    <property type="term" value="F:serine-type endopeptidase activity"/>
    <property type="evidence" value="ECO:0007669"/>
    <property type="project" value="InterPro"/>
</dbReference>
<feature type="transmembrane region" description="Helical" evidence="9">
    <location>
        <begin position="238"/>
        <end position="257"/>
    </location>
</feature>
<comment type="catalytic activity">
    <reaction evidence="1">
        <text>Cleaves type-1 transmembrane domains using a catalytic dyad composed of serine and histidine that are contributed by different transmembrane domains.</text>
        <dbReference type="EC" id="3.4.21.105"/>
    </reaction>
</comment>
<gene>
    <name evidence="11" type="ORF">DdX_10550</name>
</gene>
<keyword evidence="7 9" id="KW-1133">Transmembrane helix</keyword>
<evidence type="ECO:0000256" key="5">
    <source>
        <dbReference type="ARBA" id="ARBA00022692"/>
    </source>
</evidence>
<name>A0AAD4R5G3_9BILA</name>
<accession>A0AAD4R5G3</accession>
<dbReference type="PANTHER" id="PTHR43731">
    <property type="entry name" value="RHOMBOID PROTEASE"/>
    <property type="match status" value="1"/>
</dbReference>